<evidence type="ECO:0000256" key="1">
    <source>
        <dbReference type="ARBA" id="ARBA00004138"/>
    </source>
</evidence>
<accession>A0A6V7XYL0</accession>
<comment type="caution">
    <text evidence="13">The sequence shown here is derived from an EMBL/GenBank/DDBJ whole genome shotgun (WGS) entry which is preliminary data.</text>
</comment>
<evidence type="ECO:0000256" key="8">
    <source>
        <dbReference type="ARBA" id="ARBA00023136"/>
    </source>
</evidence>
<dbReference type="GO" id="GO:0035869">
    <property type="term" value="C:ciliary transition zone"/>
    <property type="evidence" value="ECO:0007669"/>
    <property type="project" value="TreeGrafter"/>
</dbReference>
<evidence type="ECO:0000256" key="7">
    <source>
        <dbReference type="ARBA" id="ARBA00023069"/>
    </source>
</evidence>
<comment type="similarity">
    <text evidence="3">Belongs to the TMEM237 family.</text>
</comment>
<feature type="transmembrane region" description="Helical" evidence="12">
    <location>
        <begin position="373"/>
        <end position="392"/>
    </location>
</feature>
<keyword evidence="9" id="KW-0966">Cell projection</keyword>
<comment type="function">
    <text evidence="10">Component of the transition zone in primary cilia. Required for ciliogenesis.</text>
</comment>
<keyword evidence="8 12" id="KW-0472">Membrane</keyword>
<evidence type="ECO:0000256" key="10">
    <source>
        <dbReference type="ARBA" id="ARBA00025631"/>
    </source>
</evidence>
<keyword evidence="6 12" id="KW-1133">Transmembrane helix</keyword>
<evidence type="ECO:0000256" key="6">
    <source>
        <dbReference type="ARBA" id="ARBA00022989"/>
    </source>
</evidence>
<dbReference type="Pfam" id="PF15383">
    <property type="entry name" value="TMEM237"/>
    <property type="match status" value="1"/>
</dbReference>
<evidence type="ECO:0000256" key="9">
    <source>
        <dbReference type="ARBA" id="ARBA00023273"/>
    </source>
</evidence>
<feature type="transmembrane region" description="Helical" evidence="12">
    <location>
        <begin position="279"/>
        <end position="303"/>
    </location>
</feature>
<dbReference type="PANTHER" id="PTHR28388">
    <property type="entry name" value="TRANSMEMBRANE PROTEIN 237"/>
    <property type="match status" value="1"/>
</dbReference>
<dbReference type="OrthoDB" id="5896538at2759"/>
<feature type="region of interest" description="Disordered" evidence="11">
    <location>
        <begin position="1"/>
        <end position="34"/>
    </location>
</feature>
<sequence>MLSNKISSDEFTSSSNSSENKHQTSNISNKKLIESNDKNRQSIFQIHPLKEVFTDKIGYLFNHGKSKNVKKEDKKEILTNQNENSNNEQNLNEEIKNNEDIKNNKEEKEEEILQPTSSSTKEKPLESKPKRRLRRRGSVVQPLNNDSVEITKNIDINTISNSFLVRPHSLSARHIQKPIEQSQPNEWIYIQLPDRTFKRTTEKDLQNCQQTLDKPTDNFDIKNYPSELSSVIFAKKLHSLFHSISTISQGFLAGIAFSHAIFIFLFLPELKGHENLVNIYSQMAVPIQAFFYICLSIAVVDALDGFSPFPQNNFWEFINNSLLSFNFIGIICWFCSFFVSLLCAQLDEEFAKNGVIQNNLNNNYSFPSSTSIIIWKYLSIVRTIFIFIGWILTFCRKPNNYITNELDKILLKEGKKMAEINKQNLDEIILKK</sequence>
<keyword evidence="5" id="KW-0970">Cilium biogenesis/degradation</keyword>
<feature type="transmembrane region" description="Helical" evidence="12">
    <location>
        <begin position="323"/>
        <end position="344"/>
    </location>
</feature>
<feature type="transmembrane region" description="Helical" evidence="12">
    <location>
        <begin position="247"/>
        <end position="267"/>
    </location>
</feature>
<evidence type="ECO:0000256" key="5">
    <source>
        <dbReference type="ARBA" id="ARBA00022794"/>
    </source>
</evidence>
<reference evidence="13 14" key="1">
    <citation type="submission" date="2020-08" db="EMBL/GenBank/DDBJ databases">
        <authorList>
            <person name="Koutsovoulos G."/>
            <person name="Danchin GJ E."/>
        </authorList>
    </citation>
    <scope>NUCLEOTIDE SEQUENCE [LARGE SCALE GENOMIC DNA]</scope>
</reference>
<name>A0A6V7XYL0_MELEN</name>
<evidence type="ECO:0000256" key="2">
    <source>
        <dbReference type="ARBA" id="ARBA00004141"/>
    </source>
</evidence>
<dbReference type="EMBL" id="CAJEWN010002599">
    <property type="protein sequence ID" value="CAD2204452.1"/>
    <property type="molecule type" value="Genomic_DNA"/>
</dbReference>
<evidence type="ECO:0000256" key="11">
    <source>
        <dbReference type="SAM" id="MobiDB-lite"/>
    </source>
</evidence>
<dbReference type="GO" id="GO:0060271">
    <property type="term" value="P:cilium assembly"/>
    <property type="evidence" value="ECO:0007669"/>
    <property type="project" value="TreeGrafter"/>
</dbReference>
<dbReference type="PANTHER" id="PTHR28388:SF1">
    <property type="entry name" value="TRANSMEMBRANE PROTEIN 237"/>
    <property type="match status" value="1"/>
</dbReference>
<gene>
    <name evidence="13" type="ORF">MENT_LOCUS58197</name>
</gene>
<evidence type="ECO:0000313" key="13">
    <source>
        <dbReference type="EMBL" id="CAD2204452.1"/>
    </source>
</evidence>
<dbReference type="AlphaFoldDB" id="A0A6V7XYL0"/>
<evidence type="ECO:0000256" key="12">
    <source>
        <dbReference type="SAM" id="Phobius"/>
    </source>
</evidence>
<dbReference type="InterPro" id="IPR029409">
    <property type="entry name" value="TMEM237"/>
</dbReference>
<comment type="subcellular location">
    <subcellularLocation>
        <location evidence="1">Cell projection</location>
        <location evidence="1">Cilium</location>
    </subcellularLocation>
    <subcellularLocation>
        <location evidence="2">Membrane</location>
        <topology evidence="2">Multi-pass membrane protein</topology>
    </subcellularLocation>
</comment>
<evidence type="ECO:0000313" key="14">
    <source>
        <dbReference type="Proteomes" id="UP000580250"/>
    </source>
</evidence>
<feature type="compositionally biased region" description="Low complexity" evidence="11">
    <location>
        <begin position="80"/>
        <end position="92"/>
    </location>
</feature>
<feature type="compositionally biased region" description="Low complexity" evidence="11">
    <location>
        <begin position="9"/>
        <end position="18"/>
    </location>
</feature>
<dbReference type="GO" id="GO:0016020">
    <property type="term" value="C:membrane"/>
    <property type="evidence" value="ECO:0007669"/>
    <property type="project" value="UniProtKB-SubCell"/>
</dbReference>
<dbReference type="Proteomes" id="UP000580250">
    <property type="component" value="Unassembled WGS sequence"/>
</dbReference>
<protein>
    <submittedName>
        <fullName evidence="13">Uncharacterized protein</fullName>
    </submittedName>
</protein>
<evidence type="ECO:0000256" key="4">
    <source>
        <dbReference type="ARBA" id="ARBA00022692"/>
    </source>
</evidence>
<organism evidence="13 14">
    <name type="scientific">Meloidogyne enterolobii</name>
    <name type="common">Root-knot nematode worm</name>
    <name type="synonym">Meloidogyne mayaguensis</name>
    <dbReference type="NCBI Taxonomy" id="390850"/>
    <lineage>
        <taxon>Eukaryota</taxon>
        <taxon>Metazoa</taxon>
        <taxon>Ecdysozoa</taxon>
        <taxon>Nematoda</taxon>
        <taxon>Chromadorea</taxon>
        <taxon>Rhabditida</taxon>
        <taxon>Tylenchina</taxon>
        <taxon>Tylenchomorpha</taxon>
        <taxon>Tylenchoidea</taxon>
        <taxon>Meloidogynidae</taxon>
        <taxon>Meloidogyninae</taxon>
        <taxon>Meloidogyne</taxon>
    </lineage>
</organism>
<evidence type="ECO:0000256" key="3">
    <source>
        <dbReference type="ARBA" id="ARBA00008783"/>
    </source>
</evidence>
<proteinExistence type="inferred from homology"/>
<feature type="region of interest" description="Disordered" evidence="11">
    <location>
        <begin position="79"/>
        <end position="140"/>
    </location>
</feature>
<feature type="compositionally biased region" description="Basic and acidic residues" evidence="11">
    <location>
        <begin position="93"/>
        <end position="107"/>
    </location>
</feature>
<keyword evidence="7" id="KW-0969">Cilium</keyword>
<keyword evidence="4 12" id="KW-0812">Transmembrane</keyword>